<keyword evidence="2" id="KW-1185">Reference proteome</keyword>
<comment type="caution">
    <text evidence="1">The sequence shown here is derived from an EMBL/GenBank/DDBJ whole genome shotgun (WGS) entry which is preliminary data.</text>
</comment>
<accession>A0A2R6RIF9</accession>
<evidence type="ECO:0000313" key="1">
    <source>
        <dbReference type="EMBL" id="PSS29812.1"/>
    </source>
</evidence>
<dbReference type="Proteomes" id="UP000186601">
    <property type="component" value="Unassembled WGS sequence"/>
</dbReference>
<proteinExistence type="predicted"/>
<sequence>MPPRLSSVPRSGAGFYPATDQATYRDLLFFEERLKTNAASLNRKKHRYQRGS</sequence>
<dbReference type="AlphaFoldDB" id="A0A2R6RIF9"/>
<dbReference type="OrthoDB" id="5599171at2759"/>
<organism evidence="1 2">
    <name type="scientific">Hermanssonia centrifuga</name>
    <dbReference type="NCBI Taxonomy" id="98765"/>
    <lineage>
        <taxon>Eukaryota</taxon>
        <taxon>Fungi</taxon>
        <taxon>Dikarya</taxon>
        <taxon>Basidiomycota</taxon>
        <taxon>Agaricomycotina</taxon>
        <taxon>Agaricomycetes</taxon>
        <taxon>Polyporales</taxon>
        <taxon>Meruliaceae</taxon>
        <taxon>Hermanssonia</taxon>
    </lineage>
</organism>
<name>A0A2R6RIF9_9APHY</name>
<dbReference type="STRING" id="98765.A0A2R6RIF9"/>
<dbReference type="EMBL" id="MLYV02000255">
    <property type="protein sequence ID" value="PSS29812.1"/>
    <property type="molecule type" value="Genomic_DNA"/>
</dbReference>
<evidence type="ECO:0000313" key="2">
    <source>
        <dbReference type="Proteomes" id="UP000186601"/>
    </source>
</evidence>
<gene>
    <name evidence="1" type="ORF">PHLCEN_2v2708</name>
</gene>
<protein>
    <submittedName>
        <fullName evidence="1">Uncharacterized protein</fullName>
    </submittedName>
</protein>
<reference evidence="1 2" key="1">
    <citation type="submission" date="2018-02" db="EMBL/GenBank/DDBJ databases">
        <title>Genome sequence of the basidiomycete white-rot fungus Phlebia centrifuga.</title>
        <authorList>
            <person name="Granchi Z."/>
            <person name="Peng M."/>
            <person name="de Vries R.P."/>
            <person name="Hilden K."/>
            <person name="Makela M.R."/>
            <person name="Grigoriev I."/>
            <person name="Riley R."/>
        </authorList>
    </citation>
    <scope>NUCLEOTIDE SEQUENCE [LARGE SCALE GENOMIC DNA]</scope>
    <source>
        <strain evidence="1 2">FBCC195</strain>
    </source>
</reference>